<proteinExistence type="predicted"/>
<dbReference type="InterPro" id="IPR000772">
    <property type="entry name" value="Ricin_B_lectin"/>
</dbReference>
<dbReference type="Proteomes" id="UP000670776">
    <property type="component" value="Unassembled WGS sequence"/>
</dbReference>
<dbReference type="InterPro" id="IPR008397">
    <property type="entry name" value="Alginate_lyase_dom"/>
</dbReference>
<keyword evidence="5" id="KW-1185">Reference proteome</keyword>
<dbReference type="SUPFAM" id="SSF50370">
    <property type="entry name" value="Ricin B-like lectins"/>
    <property type="match status" value="1"/>
</dbReference>
<evidence type="ECO:0000313" key="5">
    <source>
        <dbReference type="Proteomes" id="UP000670776"/>
    </source>
</evidence>
<dbReference type="SMART" id="SM00606">
    <property type="entry name" value="CBD_IV"/>
    <property type="match status" value="1"/>
</dbReference>
<feature type="domain" description="CBM6" evidence="3">
    <location>
        <begin position="454"/>
        <end position="598"/>
    </location>
</feature>
<dbReference type="Gene3D" id="2.80.10.50">
    <property type="match status" value="1"/>
</dbReference>
<organism evidence="4 5">
    <name type="scientific">Mariniflexile gromovii</name>
    <dbReference type="NCBI Taxonomy" id="362523"/>
    <lineage>
        <taxon>Bacteria</taxon>
        <taxon>Pseudomonadati</taxon>
        <taxon>Bacteroidota</taxon>
        <taxon>Flavobacteriia</taxon>
        <taxon>Flavobacteriales</taxon>
        <taxon>Flavobacteriaceae</taxon>
        <taxon>Mariniflexile</taxon>
    </lineage>
</organism>
<dbReference type="InterPro" id="IPR006584">
    <property type="entry name" value="Cellulose-bd_IV"/>
</dbReference>
<dbReference type="EMBL" id="JAGJCB010000034">
    <property type="protein sequence ID" value="MBP0905817.1"/>
    <property type="molecule type" value="Genomic_DNA"/>
</dbReference>
<accession>A0ABS4C036</accession>
<evidence type="ECO:0000256" key="2">
    <source>
        <dbReference type="ARBA" id="ARBA00023239"/>
    </source>
</evidence>
<sequence length="844" mass="94024">MHPGLSHKKSDLERMKYMVEAGLDPWAATFSLVQSNTFSSYNYVVQGNTSMTSLTNFALFRNDGYAAYYNALMWYITGDERHAQKCVEIFKAWVNLKSVGSTLPLESGRVIWKFLEGAEIIKHTYSGWSSSDIQKLKDMMVYPGYSTTTVPTSAIASNNVTFYWSMYNGDSGRHGNQGLFAFRGIMCMGIFMDNETMYQRALRHLKGLSHLSTDLAYPSGPPITYERMSSSNEYYDEFRSIGEKENTIQDYGYNDVIANNIWENGQNQEASRDQSHALLGPSIINTMCEMAWNQGDDIYSHLNNRLLLGYEYYFRYNLSYYHSFSDQTTPWEPTAANGQFIQRLDRTGRWKSLKINPWTGADLTRLSRGGKNTAPVYELSLGHYKSRMNVNSTSTKWLERGLSLLESSIGVEDASDPSDHPGWGGLKFRRVSPGDPISGFSGGNPVYAMNVLPKTIEAENFDYFTTSGEDKTYNDTTSGNSGNAYRTDENVDVQVCDEGGYNIGWTAAGEWLTYTVYVPSTGTYDISVRIASPNTTGKIKFYFNNIDKTGDVSIPNTGGYQTWQDLSVKTGVSLSQGVQSMKVYFSGGGFNFNKMTISASNSGSGGNYILAKRNAIGFAIDGGYGGVVDQNLELYTYINHNNLKWTEISRGGNYYSYQKYGTNVCWDGGSGGANGQDVTLQTCSSTNYNQQWEKIDAGSGYYRLQKRGTNFSLDGGNGGAIDQQVYLYTSSATNQNQQWRFDIASSSSAKFSGDKEVLSVEETIENSKVSVYPNPGSSKISIALPISKYNNYVIYDISGRATMSGQIEGDLDKMDINISHLSKGIYMISLKGNQTTDTFKFIKK</sequence>
<reference evidence="4 5" key="1">
    <citation type="submission" date="2021-04" db="EMBL/GenBank/DDBJ databases">
        <title>Mariniflexile gromovii gen. nov., sp. nov., a gliding bacterium isolated from the sea urchin Strongylocentrotus intermedius.</title>
        <authorList>
            <person name="Ko S."/>
            <person name="Le V."/>
            <person name="Ahn C.-Y."/>
            <person name="Oh H.-M."/>
        </authorList>
    </citation>
    <scope>NUCLEOTIDE SEQUENCE [LARGE SCALE GENOMIC DNA]</scope>
    <source>
        <strain evidence="4 5">KCTC 12570</strain>
    </source>
</reference>
<dbReference type="Pfam" id="PF05426">
    <property type="entry name" value="Alginate_lyase"/>
    <property type="match status" value="1"/>
</dbReference>
<dbReference type="InterPro" id="IPR026444">
    <property type="entry name" value="Secre_tail"/>
</dbReference>
<dbReference type="PROSITE" id="PS51175">
    <property type="entry name" value="CBM6"/>
    <property type="match status" value="1"/>
</dbReference>
<dbReference type="Gene3D" id="2.60.120.260">
    <property type="entry name" value="Galactose-binding domain-like"/>
    <property type="match status" value="1"/>
</dbReference>
<protein>
    <submittedName>
        <fullName evidence="4">Carbohydrate-binding protein</fullName>
    </submittedName>
</protein>
<dbReference type="NCBIfam" id="TIGR04183">
    <property type="entry name" value="Por_Secre_tail"/>
    <property type="match status" value="1"/>
</dbReference>
<dbReference type="CDD" id="cd04080">
    <property type="entry name" value="CBM6_cellulase-like"/>
    <property type="match status" value="1"/>
</dbReference>
<dbReference type="Gene3D" id="1.50.10.100">
    <property type="entry name" value="Chondroitin AC/alginate lyase"/>
    <property type="match status" value="1"/>
</dbReference>
<dbReference type="SUPFAM" id="SSF48230">
    <property type="entry name" value="Chondroitin AC/alginate lyase"/>
    <property type="match status" value="1"/>
</dbReference>
<comment type="caution">
    <text evidence="4">The sequence shown here is derived from an EMBL/GenBank/DDBJ whole genome shotgun (WGS) entry which is preliminary data.</text>
</comment>
<dbReference type="Pfam" id="PF03422">
    <property type="entry name" value="CBM_6"/>
    <property type="match status" value="1"/>
</dbReference>
<evidence type="ECO:0000259" key="3">
    <source>
        <dbReference type="PROSITE" id="PS51175"/>
    </source>
</evidence>
<name>A0ABS4C036_9FLAO</name>
<dbReference type="Pfam" id="PF18962">
    <property type="entry name" value="Por_Secre_tail"/>
    <property type="match status" value="1"/>
</dbReference>
<dbReference type="SUPFAM" id="SSF49785">
    <property type="entry name" value="Galactose-binding domain-like"/>
    <property type="match status" value="1"/>
</dbReference>
<dbReference type="InterPro" id="IPR005084">
    <property type="entry name" value="CBM6"/>
</dbReference>
<dbReference type="RefSeq" id="WP_209657145.1">
    <property type="nucleotide sequence ID" value="NZ_JAGJCB010000034.1"/>
</dbReference>
<dbReference type="Pfam" id="PF14200">
    <property type="entry name" value="RicinB_lectin_2"/>
    <property type="match status" value="1"/>
</dbReference>
<dbReference type="InterPro" id="IPR008929">
    <property type="entry name" value="Chondroitin_lyas"/>
</dbReference>
<gene>
    <name evidence="4" type="ORF">J8H85_18490</name>
</gene>
<dbReference type="InterPro" id="IPR035992">
    <property type="entry name" value="Ricin_B-like_lectins"/>
</dbReference>
<keyword evidence="2" id="KW-0456">Lyase</keyword>
<dbReference type="CDD" id="cd00161">
    <property type="entry name" value="beta-trefoil_Ricin-like"/>
    <property type="match status" value="1"/>
</dbReference>
<dbReference type="InterPro" id="IPR008979">
    <property type="entry name" value="Galactose-bd-like_sf"/>
</dbReference>
<evidence type="ECO:0000313" key="4">
    <source>
        <dbReference type="EMBL" id="MBP0905817.1"/>
    </source>
</evidence>
<keyword evidence="1" id="KW-0732">Signal</keyword>
<dbReference type="PROSITE" id="PS50231">
    <property type="entry name" value="RICIN_B_LECTIN"/>
    <property type="match status" value="1"/>
</dbReference>
<evidence type="ECO:0000256" key="1">
    <source>
        <dbReference type="ARBA" id="ARBA00022729"/>
    </source>
</evidence>